<feature type="region of interest" description="Disordered" evidence="1">
    <location>
        <begin position="678"/>
        <end position="720"/>
    </location>
</feature>
<evidence type="ECO:0000259" key="2">
    <source>
        <dbReference type="PROSITE" id="PS51980"/>
    </source>
</evidence>
<feature type="compositionally biased region" description="Basic and acidic residues" evidence="1">
    <location>
        <begin position="823"/>
        <end position="855"/>
    </location>
</feature>
<feature type="compositionally biased region" description="Basic and acidic residues" evidence="1">
    <location>
        <begin position="90"/>
        <end position="107"/>
    </location>
</feature>
<feature type="compositionally biased region" description="Polar residues" evidence="1">
    <location>
        <begin position="783"/>
        <end position="801"/>
    </location>
</feature>
<feature type="compositionally biased region" description="Low complexity" evidence="1">
    <location>
        <begin position="156"/>
        <end position="186"/>
    </location>
</feature>
<accession>A0A2G9H2M5</accession>
<dbReference type="PANTHER" id="PTHR38372">
    <property type="entry name" value="DENTIN SIALOPHOSPHOPROTEIN-LIKE PROTEIN"/>
    <property type="match status" value="1"/>
</dbReference>
<feature type="compositionally biased region" description="Polar residues" evidence="1">
    <location>
        <begin position="611"/>
        <end position="622"/>
    </location>
</feature>
<feature type="compositionally biased region" description="Polar residues" evidence="1">
    <location>
        <begin position="326"/>
        <end position="340"/>
    </location>
</feature>
<proteinExistence type="predicted"/>
<feature type="compositionally biased region" description="Basic and acidic residues" evidence="1">
    <location>
        <begin position="593"/>
        <end position="603"/>
    </location>
</feature>
<feature type="compositionally biased region" description="Basic and acidic residues" evidence="1">
    <location>
        <begin position="242"/>
        <end position="255"/>
    </location>
</feature>
<name>A0A2G9H2M5_9LAMI</name>
<feature type="region of interest" description="Disordered" evidence="1">
    <location>
        <begin position="320"/>
        <end position="644"/>
    </location>
</feature>
<sequence>MAIKLVPDLVEEIKRVEAQGGTARMKFDVNAKNPNGNIIHVGDKAFKFTWSREPGDLCDIYEERRSGEDGNGLLVESGGTWRKLNVERELDESTKNHVKKRSEEAERKHRSRKAIVLDHQNLSMKNQMKALAAAESNQWRTFKHRREPPFKKLKSEPPSGGPPKSVYKSSSSTNFTKSKLSSGSPLPSQPDQHVAPASPSGSGNLLKGYAGIPNVAPTQTINRTASSDKEMHSRLPSSTTGDKSKHNRNTEAKPSDLRSLLISLLQERQPKGMSIKALERAIGDAMPNSAQKIEPILKQIAILRAPGRYFLKPGVEMESFKKPPSQIGSSPEINCHQSPEPQKFDEPPVQDPGYSLRTAANDEEQGELNSSPVQTVDNTEKIDVTNSPENSDKKVSDNNEPGSSSDSGSDSDSSDSGSDSGSHSRSKSRSPAGSRSGSSSDSESDASSSSKQAPDEDVHIVSDDEEEPKHKLRDTDPVSSKSPGQWSDPDNEYVDIENDDKQDDEVPYVEIEKDSPEDDQVAERPAANFSFPDKEGEEPVEEIQPPSADHHEQEREVYDRKRYDGRDRVVSDGFEHDQSGTHERLPKGKSKRRFDDKHSDERAHNRKRLKSNNLSHPVSGTIKNIFGDSPDNSSPERPIEDPDTGAVDLMVNRTSRDGVSDLNLQTGFSHVVPTRAATDSQKLVERSFEDPSWTEAPSGEKRPGKHDSLDRGVKYSEKSLQTNENLRIKKVFNTEAHSEDGLVSERRPAKFKTQSVEDKHAIMTESHYKKPEMPGKVKDAGLHSNSYVGHSPKDNNTSTTDRFPVVNGRGGVLQREQSELELGEFREPFHDETPEPKKQFERKSSFKQLEHKPTDSECWNSDFRRSNKINADGGTLSPPNSDAVVASGVPEGPSKRKAPKHHVNDLTRPHHKGTGPLHQHHQSWGDHIEVGSQHHKVPEMSSKSRFAEGGSGQGATVEAHGDTSRKVGSNSTGQEHGPVRGAAAHTTKESKKQKPNMVGGSNDRRNNSSLTGSNEGGRKKKESSSDENSLSYTKYEKEEPELKGPIKDASQYKEYVKEYQEKYESYCSLNKILESYRDEFSKLGKDLEAYRGRDMKKYHDILEQMRSSFRQCGERHKRLKKIFVVLYEELKHLKQMIKDYAASYRKG</sequence>
<feature type="compositionally biased region" description="Basic and acidic residues" evidence="1">
    <location>
        <begin position="737"/>
        <end position="748"/>
    </location>
</feature>
<evidence type="ECO:0000313" key="3">
    <source>
        <dbReference type="EMBL" id="PIN11763.1"/>
    </source>
</evidence>
<dbReference type="OrthoDB" id="4869960at2759"/>
<dbReference type="PROSITE" id="PS51980">
    <property type="entry name" value="OCEL"/>
    <property type="match status" value="1"/>
</dbReference>
<dbReference type="SUPFAM" id="SSF144292">
    <property type="entry name" value="occludin/ELL-like"/>
    <property type="match status" value="1"/>
</dbReference>
<feature type="region of interest" description="Disordered" evidence="1">
    <location>
        <begin position="90"/>
        <end position="114"/>
    </location>
</feature>
<feature type="compositionally biased region" description="Basic residues" evidence="1">
    <location>
        <begin position="909"/>
        <end position="921"/>
    </location>
</feature>
<feature type="compositionally biased region" description="Polar residues" evidence="1">
    <location>
        <begin position="216"/>
        <end position="225"/>
    </location>
</feature>
<feature type="compositionally biased region" description="Basic and acidic residues" evidence="1">
    <location>
        <begin position="1034"/>
        <end position="1049"/>
    </location>
</feature>
<dbReference type="InterPro" id="IPR010844">
    <property type="entry name" value="Occludin_ELL"/>
</dbReference>
<reference evidence="4" key="1">
    <citation type="journal article" date="2018" name="Gigascience">
        <title>Genome assembly of the Pink Ipe (Handroanthus impetiginosus, Bignoniaceae), a highly valued, ecologically keystone Neotropical timber forest tree.</title>
        <authorList>
            <person name="Silva-Junior O.B."/>
            <person name="Grattapaglia D."/>
            <person name="Novaes E."/>
            <person name="Collevatti R.G."/>
        </authorList>
    </citation>
    <scope>NUCLEOTIDE SEQUENCE [LARGE SCALE GENOMIC DNA]</scope>
    <source>
        <strain evidence="4">cv. UFG-1</strain>
    </source>
</reference>
<dbReference type="Proteomes" id="UP000231279">
    <property type="component" value="Unassembled WGS sequence"/>
</dbReference>
<feature type="compositionally biased region" description="Acidic residues" evidence="1">
    <location>
        <begin position="489"/>
        <end position="507"/>
    </location>
</feature>
<feature type="compositionally biased region" description="Polar residues" evidence="1">
    <location>
        <begin position="367"/>
        <end position="377"/>
    </location>
</feature>
<feature type="domain" description="OCEL" evidence="2">
    <location>
        <begin position="1037"/>
        <end position="1145"/>
    </location>
</feature>
<dbReference type="Gene3D" id="6.10.140.340">
    <property type="match status" value="1"/>
</dbReference>
<feature type="compositionally biased region" description="Basic and acidic residues" evidence="1">
    <location>
        <begin position="453"/>
        <end position="476"/>
    </location>
</feature>
<feature type="compositionally biased region" description="Low complexity" evidence="1">
    <location>
        <begin position="398"/>
        <end position="451"/>
    </location>
</feature>
<dbReference type="PANTHER" id="PTHR38372:SF2">
    <property type="entry name" value="DENTIN SIALOPHOSPHOPROTEIN-LIKE PROTEIN"/>
    <property type="match status" value="1"/>
</dbReference>
<feature type="compositionally biased region" description="Basic and acidic residues" evidence="1">
    <location>
        <begin position="548"/>
        <end position="586"/>
    </location>
</feature>
<feature type="compositionally biased region" description="Basic and acidic residues" evidence="1">
    <location>
        <begin position="698"/>
        <end position="717"/>
    </location>
</feature>
<dbReference type="AlphaFoldDB" id="A0A2G9H2M5"/>
<feature type="region of interest" description="Disordered" evidence="1">
    <location>
        <begin position="130"/>
        <end position="255"/>
    </location>
</feature>
<dbReference type="STRING" id="429701.A0A2G9H2M5"/>
<organism evidence="3 4">
    <name type="scientific">Handroanthus impetiginosus</name>
    <dbReference type="NCBI Taxonomy" id="429701"/>
    <lineage>
        <taxon>Eukaryota</taxon>
        <taxon>Viridiplantae</taxon>
        <taxon>Streptophyta</taxon>
        <taxon>Embryophyta</taxon>
        <taxon>Tracheophyta</taxon>
        <taxon>Spermatophyta</taxon>
        <taxon>Magnoliopsida</taxon>
        <taxon>eudicotyledons</taxon>
        <taxon>Gunneridae</taxon>
        <taxon>Pentapetalae</taxon>
        <taxon>asterids</taxon>
        <taxon>lamiids</taxon>
        <taxon>Lamiales</taxon>
        <taxon>Bignoniaceae</taxon>
        <taxon>Crescentiina</taxon>
        <taxon>Tabebuia alliance</taxon>
        <taxon>Handroanthus</taxon>
    </lineage>
</organism>
<dbReference type="Pfam" id="PF07303">
    <property type="entry name" value="Occludin_ELL"/>
    <property type="match status" value="1"/>
</dbReference>
<comment type="caution">
    <text evidence="3">The sequence shown here is derived from an EMBL/GenBank/DDBJ whole genome shotgun (WGS) entry which is preliminary data.</text>
</comment>
<protein>
    <recommendedName>
        <fullName evidence="2">OCEL domain-containing protein</fullName>
    </recommendedName>
</protein>
<feature type="region of interest" description="Disordered" evidence="1">
    <location>
        <begin position="737"/>
        <end position="1049"/>
    </location>
</feature>
<feature type="compositionally biased region" description="Basic and acidic residues" evidence="1">
    <location>
        <begin position="755"/>
        <end position="781"/>
    </location>
</feature>
<evidence type="ECO:0000313" key="4">
    <source>
        <dbReference type="Proteomes" id="UP000231279"/>
    </source>
</evidence>
<evidence type="ECO:0000256" key="1">
    <source>
        <dbReference type="SAM" id="MobiDB-lite"/>
    </source>
</evidence>
<keyword evidence="4" id="KW-1185">Reference proteome</keyword>
<gene>
    <name evidence="3" type="ORF">CDL12_15629</name>
</gene>
<dbReference type="EMBL" id="NKXS01002866">
    <property type="protein sequence ID" value="PIN11763.1"/>
    <property type="molecule type" value="Genomic_DNA"/>
</dbReference>